<accession>A0A0A9F5D3</accession>
<protein>
    <submittedName>
        <fullName evidence="1">Uncharacterized protein</fullName>
    </submittedName>
</protein>
<proteinExistence type="predicted"/>
<reference evidence="1" key="2">
    <citation type="journal article" date="2015" name="Data Brief">
        <title>Shoot transcriptome of the giant reed, Arundo donax.</title>
        <authorList>
            <person name="Barrero R.A."/>
            <person name="Guerrero F.D."/>
            <person name="Moolhuijzen P."/>
            <person name="Goolsby J.A."/>
            <person name="Tidwell J."/>
            <person name="Bellgard S.E."/>
            <person name="Bellgard M.I."/>
        </authorList>
    </citation>
    <scope>NUCLEOTIDE SEQUENCE</scope>
    <source>
        <tissue evidence="1">Shoot tissue taken approximately 20 cm above the soil surface</tissue>
    </source>
</reference>
<evidence type="ECO:0000313" key="1">
    <source>
        <dbReference type="EMBL" id="JAE06424.1"/>
    </source>
</evidence>
<name>A0A0A9F5D3_ARUDO</name>
<dbReference type="EMBL" id="GBRH01191472">
    <property type="protein sequence ID" value="JAE06424.1"/>
    <property type="molecule type" value="Transcribed_RNA"/>
</dbReference>
<sequence length="30" mass="3279">MAPASKNGQNYKDVLSINTKAAETVHGNRY</sequence>
<organism evidence="1">
    <name type="scientific">Arundo donax</name>
    <name type="common">Giant reed</name>
    <name type="synonym">Donax arundinaceus</name>
    <dbReference type="NCBI Taxonomy" id="35708"/>
    <lineage>
        <taxon>Eukaryota</taxon>
        <taxon>Viridiplantae</taxon>
        <taxon>Streptophyta</taxon>
        <taxon>Embryophyta</taxon>
        <taxon>Tracheophyta</taxon>
        <taxon>Spermatophyta</taxon>
        <taxon>Magnoliopsida</taxon>
        <taxon>Liliopsida</taxon>
        <taxon>Poales</taxon>
        <taxon>Poaceae</taxon>
        <taxon>PACMAD clade</taxon>
        <taxon>Arundinoideae</taxon>
        <taxon>Arundineae</taxon>
        <taxon>Arundo</taxon>
    </lineage>
</organism>
<dbReference type="AlphaFoldDB" id="A0A0A9F5D3"/>
<reference evidence="1" key="1">
    <citation type="submission" date="2014-09" db="EMBL/GenBank/DDBJ databases">
        <authorList>
            <person name="Magalhaes I.L.F."/>
            <person name="Oliveira U."/>
            <person name="Santos F.R."/>
            <person name="Vidigal T.H.D.A."/>
            <person name="Brescovit A.D."/>
            <person name="Santos A.J."/>
        </authorList>
    </citation>
    <scope>NUCLEOTIDE SEQUENCE</scope>
    <source>
        <tissue evidence="1">Shoot tissue taken approximately 20 cm above the soil surface</tissue>
    </source>
</reference>